<dbReference type="PROSITE" id="PS00136">
    <property type="entry name" value="SUBTILASE_ASP"/>
    <property type="match status" value="1"/>
</dbReference>
<comment type="similarity">
    <text evidence="1 7 8">Belongs to the peptidase S8 family.</text>
</comment>
<protein>
    <submittedName>
        <fullName evidence="12">Uncharacterized protein</fullName>
    </submittedName>
</protein>
<dbReference type="Proteomes" id="UP001499988">
    <property type="component" value="Unassembled WGS sequence"/>
</dbReference>
<evidence type="ECO:0000256" key="7">
    <source>
        <dbReference type="PROSITE-ProRule" id="PRU01240"/>
    </source>
</evidence>
<proteinExistence type="inferred from homology"/>
<dbReference type="PRINTS" id="PR00723">
    <property type="entry name" value="SUBTILISIN"/>
</dbReference>
<dbReference type="PROSITE" id="PS00138">
    <property type="entry name" value="SUBTILASE_SER"/>
    <property type="match status" value="1"/>
</dbReference>
<evidence type="ECO:0000259" key="9">
    <source>
        <dbReference type="Pfam" id="PF00082"/>
    </source>
</evidence>
<dbReference type="Gene3D" id="3.50.30.30">
    <property type="match status" value="1"/>
</dbReference>
<dbReference type="InterPro" id="IPR017312">
    <property type="entry name" value="Subtilisin_Alteromonadales"/>
</dbReference>
<keyword evidence="3 7" id="KW-0645">Protease</keyword>
<feature type="domain" description="PA" evidence="10">
    <location>
        <begin position="408"/>
        <end position="487"/>
    </location>
</feature>
<evidence type="ECO:0000256" key="8">
    <source>
        <dbReference type="RuleBase" id="RU003355"/>
    </source>
</evidence>
<evidence type="ECO:0000256" key="2">
    <source>
        <dbReference type="ARBA" id="ARBA00022525"/>
    </source>
</evidence>
<dbReference type="PIRSF" id="PIRSF037898">
    <property type="entry name" value="Subtilisin_rel_Sputw3181_3341"/>
    <property type="match status" value="1"/>
</dbReference>
<keyword evidence="5 7" id="KW-0378">Hydrolase</keyword>
<dbReference type="InterPro" id="IPR023827">
    <property type="entry name" value="Peptidase_S8_Asp-AS"/>
</dbReference>
<dbReference type="InterPro" id="IPR000209">
    <property type="entry name" value="Peptidase_S8/S53_dom"/>
</dbReference>
<sequence length="1286" mass="133943">MASSNLSPDIKILAQHAYDAPQSRSATPSPIQRYIVQLKADPIATYRGDVAGYQATASQSGDKLLLNSPSVTQYQSVLKQERSDFAQALTQSISGSKIEREFSILFHGVSIATQGVSLAEIAALPNVKAVYPQQNYYLNTDASLDLIGASEAWQQVGDRDSAGAGIKVAVIDSGIRPEHPMFEDAGFNAPGDLPGDDYCATTDPEFCNNKLIVARHSNPTFSLASGEYRSPLGYDGHGTHVAGTAVGNTVSVQFMDNSLTLSGVAPGAYLMAYKALYTDSLGAVTGTTDMLMEALEYAVADGADVINNSWGGSAGSSPSSSPYQDMFAAAEAAGVVIVTAAGNDGSSGKTIGCPGCIEPGITVGNTTHSRTFGNAFSLGDLSAIPMIEGTAPVPLDTNIQAPVISSTAIDVSNAEGCVAFPADSLAGAIALIPRGTCTFEEKNNFAAAAGAVATLIYNNVPGEPLIMAIEMATTPALMISQSNGEAILAQLEAGQTVGTMEAAITPIVDAALADHVAPSSSRGPNGDPNVLKPDLAAPGTSILSAMSVDDPYSPGQEYDLLTGTSMASPHVAGAAALLVQQHPQWSAVEIKTALTSSSQRDGLLKEDGFTPADAFDVGAGRLDLSAASQATLTFNHASYANAACSGSCRFHVNATNRGTQAQSWQVGGDIEGAKVLVSPSEITLDAGESAEIIVHIAPDQANLNAWQFGQLNFNGITQAHLPLAVYPDAASSSVPLRIWQDEDGIAPNEQDNFHVQFNNRDFDNEFTVTVNIPDELSLLPSSARSLVANGSEKTLEEDLENGELRWQGTLEQAALRLESRASLALSSIATAENQLACSATCDEVSFTLTVPEFEFNGERYSELIISDNGFIVAGSTGNLNGAYNNQDFPSEKAPNNILAPLWSDFDLLGTLENDTGHGSLHVQLVALDSEQDNYLVVEWSQAQLFEDLSGNTYSFQILLGINDAIGEIHFNYLDIPVMPANVSIGAEDATALLGVSYHFNGAGSAVNSGDTLSFSASTVEGTVLLDMVLQANDINLARSIETTTQASQAITIPVITQGSDELVLWLTASASDGTTETPAAAAIPVNNLAVAGLEIITEPTLGRAEIIDENSILYTPQPGYNGSVQIEYRLLDSEQNGLGQAFITVLVESTNGAPTASAPSGATEVNAGSNLVLTLVGSDPDGDTLAWTVTQLSGPATTFEVNGDQLTITAPSVSSNETIVFRATASDGEFDSNSVEFSLTVIATDDGGSNGDNGGGDGDSGSGGGLGWGALLLALFAVRQRCWATR</sequence>
<evidence type="ECO:0000256" key="5">
    <source>
        <dbReference type="ARBA" id="ARBA00022801"/>
    </source>
</evidence>
<evidence type="ECO:0000256" key="4">
    <source>
        <dbReference type="ARBA" id="ARBA00022729"/>
    </source>
</evidence>
<feature type="domain" description="Inhibitor I9" evidence="11">
    <location>
        <begin position="33"/>
        <end position="138"/>
    </location>
</feature>
<accession>A0ABP9EY69</accession>
<organism evidence="12 13">
    <name type="scientific">Ferrimonas pelagia</name>
    <dbReference type="NCBI Taxonomy" id="1177826"/>
    <lineage>
        <taxon>Bacteria</taxon>
        <taxon>Pseudomonadati</taxon>
        <taxon>Pseudomonadota</taxon>
        <taxon>Gammaproteobacteria</taxon>
        <taxon>Alteromonadales</taxon>
        <taxon>Ferrimonadaceae</taxon>
        <taxon>Ferrimonas</taxon>
    </lineage>
</organism>
<dbReference type="InterPro" id="IPR036852">
    <property type="entry name" value="Peptidase_S8/S53_dom_sf"/>
</dbReference>
<dbReference type="InterPro" id="IPR046450">
    <property type="entry name" value="PA_dom_sf"/>
</dbReference>
<name>A0ABP9EY69_9GAMM</name>
<keyword evidence="6 7" id="KW-0720">Serine protease</keyword>
<dbReference type="Pfam" id="PF05922">
    <property type="entry name" value="Inhibitor_I9"/>
    <property type="match status" value="1"/>
</dbReference>
<feature type="active site" description="Charge relay system" evidence="7">
    <location>
        <position position="172"/>
    </location>
</feature>
<dbReference type="Gene3D" id="3.40.50.200">
    <property type="entry name" value="Peptidase S8/S53 domain"/>
    <property type="match status" value="1"/>
</dbReference>
<keyword evidence="4" id="KW-0732">Signal</keyword>
<dbReference type="Gene3D" id="2.60.40.3440">
    <property type="match status" value="1"/>
</dbReference>
<keyword evidence="2" id="KW-0964">Secreted</keyword>
<evidence type="ECO:0000259" key="10">
    <source>
        <dbReference type="Pfam" id="PF02225"/>
    </source>
</evidence>
<dbReference type="SUPFAM" id="SSF52025">
    <property type="entry name" value="PA domain"/>
    <property type="match status" value="1"/>
</dbReference>
<dbReference type="Pfam" id="PF02225">
    <property type="entry name" value="PA"/>
    <property type="match status" value="1"/>
</dbReference>
<dbReference type="PROSITE" id="PS00137">
    <property type="entry name" value="SUBTILASE_HIS"/>
    <property type="match status" value="1"/>
</dbReference>
<dbReference type="EMBL" id="BAABJZ010000075">
    <property type="protein sequence ID" value="GAA4888333.1"/>
    <property type="molecule type" value="Genomic_DNA"/>
</dbReference>
<dbReference type="InterPro" id="IPR010259">
    <property type="entry name" value="S8pro/Inhibitor_I9"/>
</dbReference>
<dbReference type="InterPro" id="IPR022398">
    <property type="entry name" value="Peptidase_S8_His-AS"/>
</dbReference>
<evidence type="ECO:0000256" key="3">
    <source>
        <dbReference type="ARBA" id="ARBA00022670"/>
    </source>
</evidence>
<keyword evidence="13" id="KW-1185">Reference proteome</keyword>
<dbReference type="Pfam" id="PF00082">
    <property type="entry name" value="Peptidase_S8"/>
    <property type="match status" value="1"/>
</dbReference>
<dbReference type="PROSITE" id="PS51892">
    <property type="entry name" value="SUBTILASE"/>
    <property type="match status" value="1"/>
</dbReference>
<reference evidence="13" key="1">
    <citation type="journal article" date="2019" name="Int. J. Syst. Evol. Microbiol.">
        <title>The Global Catalogue of Microorganisms (GCM) 10K type strain sequencing project: providing services to taxonomists for standard genome sequencing and annotation.</title>
        <authorList>
            <consortium name="The Broad Institute Genomics Platform"/>
            <consortium name="The Broad Institute Genome Sequencing Center for Infectious Disease"/>
            <person name="Wu L."/>
            <person name="Ma J."/>
        </authorList>
    </citation>
    <scope>NUCLEOTIDE SEQUENCE [LARGE SCALE GENOMIC DNA]</scope>
    <source>
        <strain evidence="13">JCM 18401</strain>
    </source>
</reference>
<dbReference type="Pfam" id="PF17963">
    <property type="entry name" value="Big_9"/>
    <property type="match status" value="1"/>
</dbReference>
<feature type="active site" description="Charge relay system" evidence="7">
    <location>
        <position position="237"/>
    </location>
</feature>
<dbReference type="InterPro" id="IPR015500">
    <property type="entry name" value="Peptidase_S8_subtilisin-rel"/>
</dbReference>
<dbReference type="InterPro" id="IPR023828">
    <property type="entry name" value="Peptidase_S8_Ser-AS"/>
</dbReference>
<evidence type="ECO:0000313" key="13">
    <source>
        <dbReference type="Proteomes" id="UP001499988"/>
    </source>
</evidence>
<evidence type="ECO:0000313" key="12">
    <source>
        <dbReference type="EMBL" id="GAA4888333.1"/>
    </source>
</evidence>
<feature type="domain" description="Peptidase S8/S53" evidence="9">
    <location>
        <begin position="163"/>
        <end position="608"/>
    </location>
</feature>
<comment type="caution">
    <text evidence="12">The sequence shown here is derived from an EMBL/GenBank/DDBJ whole genome shotgun (WGS) entry which is preliminary data.</text>
</comment>
<evidence type="ECO:0000259" key="11">
    <source>
        <dbReference type="Pfam" id="PF05922"/>
    </source>
</evidence>
<dbReference type="InterPro" id="IPR045051">
    <property type="entry name" value="SBT"/>
</dbReference>
<dbReference type="InterPro" id="IPR003137">
    <property type="entry name" value="PA_domain"/>
</dbReference>
<dbReference type="CDD" id="cd04818">
    <property type="entry name" value="PA_subtilisin_1"/>
    <property type="match status" value="1"/>
</dbReference>
<gene>
    <name evidence="12" type="ORF">GCM10023333_22130</name>
</gene>
<evidence type="ECO:0000256" key="1">
    <source>
        <dbReference type="ARBA" id="ARBA00011073"/>
    </source>
</evidence>
<dbReference type="SUPFAM" id="SSF52743">
    <property type="entry name" value="Subtilisin-like"/>
    <property type="match status" value="1"/>
</dbReference>
<dbReference type="PANTHER" id="PTHR10795">
    <property type="entry name" value="PROPROTEIN CONVERTASE SUBTILISIN/KEXIN"/>
    <property type="match status" value="1"/>
</dbReference>
<feature type="active site" description="Charge relay system" evidence="7">
    <location>
        <position position="565"/>
    </location>
</feature>
<evidence type="ECO:0000256" key="6">
    <source>
        <dbReference type="ARBA" id="ARBA00022825"/>
    </source>
</evidence>